<proteinExistence type="inferred from homology"/>
<evidence type="ECO:0000256" key="2">
    <source>
        <dbReference type="ARBA" id="ARBA00022487"/>
    </source>
</evidence>
<dbReference type="Pfam" id="PF00135">
    <property type="entry name" value="COesterase"/>
    <property type="match status" value="1"/>
</dbReference>
<comment type="similarity">
    <text evidence="1 4">Belongs to the type-B carboxylesterase/lipase family.</text>
</comment>
<sequence length="525" mass="57875">MTASSPTITTCKGTIRGKRLIDEPDFQADAYLGVPYARPPLGELRFKKPLPSLEWAGTRECVHHPAKCVQQLSELLSQNDKDWPASEDCLYLNVFSPGDYPANNKRPVLVFIHGGGFARGSIRAYGDRAICDGLVRQGLVVVMIQYRLGTCPGNFGLWDQIAALRWIQANIEQFGGDKDNVTICGQSAGGACADLLSLSPHANGCAHFLPISQFHGRPRPPLREGGLFHRTILMSGNARAPWSHRPSTAESCRQYSETVLGVKADSNDELIAQLRLLPSAVLESRLLATTARFEFHPVIDGDLLPAPIEQLIVHAKALPVMAGATTLEGGLHLPDKDLTDAHLKKAVTALLRKDDCDESIEALSAKYKEVALRKQPEHAVWRAMAEVNSDLVFNLPTVQTLQERIRRGIPPYFYVFDYYNKACIGPLAQNSPCADTPHCSELAYLFNDGVVAPFAFSEDDEQVAHLVMRAFANFAKSGNPNDDGSCPWQPCDVLLPTRHMVLGTQPRMQQQFKKGRCERVIGLMK</sequence>
<organism evidence="5 6">
    <name type="scientific">Pristionchus pacificus</name>
    <name type="common">Parasitic nematode worm</name>
    <dbReference type="NCBI Taxonomy" id="54126"/>
    <lineage>
        <taxon>Eukaryota</taxon>
        <taxon>Metazoa</taxon>
        <taxon>Ecdysozoa</taxon>
        <taxon>Nematoda</taxon>
        <taxon>Chromadorea</taxon>
        <taxon>Rhabditida</taxon>
        <taxon>Rhabditina</taxon>
        <taxon>Diplogasteromorpha</taxon>
        <taxon>Diplogasteroidea</taxon>
        <taxon>Neodiplogasteridae</taxon>
        <taxon>Pristionchus</taxon>
    </lineage>
</organism>
<accession>A0A2A6C174</accession>
<reference evidence="6" key="1">
    <citation type="journal article" date="2008" name="Nat. Genet.">
        <title>The Pristionchus pacificus genome provides a unique perspective on nematode lifestyle and parasitism.</title>
        <authorList>
            <person name="Dieterich C."/>
            <person name="Clifton S.W."/>
            <person name="Schuster L.N."/>
            <person name="Chinwalla A."/>
            <person name="Delehaunty K."/>
            <person name="Dinkelacker I."/>
            <person name="Fulton L."/>
            <person name="Fulton R."/>
            <person name="Godfrey J."/>
            <person name="Minx P."/>
            <person name="Mitreva M."/>
            <person name="Roeseler W."/>
            <person name="Tian H."/>
            <person name="Witte H."/>
            <person name="Yang S.P."/>
            <person name="Wilson R.K."/>
            <person name="Sommer R.J."/>
        </authorList>
    </citation>
    <scope>NUCLEOTIDE SEQUENCE [LARGE SCALE GENOMIC DNA]</scope>
    <source>
        <strain evidence="6">PS312</strain>
    </source>
</reference>
<evidence type="ECO:0000313" key="5">
    <source>
        <dbReference type="EnsemblMetazoa" id="PPA13063.1"/>
    </source>
</evidence>
<evidence type="ECO:0000256" key="4">
    <source>
        <dbReference type="RuleBase" id="RU361235"/>
    </source>
</evidence>
<keyword evidence="6" id="KW-1185">Reference proteome</keyword>
<dbReference type="InterPro" id="IPR019826">
    <property type="entry name" value="Carboxylesterase_B_AS"/>
</dbReference>
<accession>A0A8R1YDH7</accession>
<reference evidence="5" key="2">
    <citation type="submission" date="2022-06" db="UniProtKB">
        <authorList>
            <consortium name="EnsemblMetazoa"/>
        </authorList>
    </citation>
    <scope>IDENTIFICATION</scope>
    <source>
        <strain evidence="5">PS312</strain>
    </source>
</reference>
<dbReference type="OrthoDB" id="3200163at2759"/>
<evidence type="ECO:0000313" key="6">
    <source>
        <dbReference type="Proteomes" id="UP000005239"/>
    </source>
</evidence>
<dbReference type="InterPro" id="IPR019819">
    <property type="entry name" value="Carboxylesterase_B_CS"/>
</dbReference>
<evidence type="ECO:0000256" key="1">
    <source>
        <dbReference type="ARBA" id="ARBA00005964"/>
    </source>
</evidence>
<dbReference type="AlphaFoldDB" id="A0A2A6C174"/>
<dbReference type="EC" id="3.1.1.-" evidence="4"/>
<dbReference type="PANTHER" id="PTHR44590">
    <property type="entry name" value="CARBOXYLIC ESTER HYDROLASE-RELATED"/>
    <property type="match status" value="1"/>
</dbReference>
<protein>
    <recommendedName>
        <fullName evidence="4">Carboxylic ester hydrolase</fullName>
        <ecNumber evidence="4">3.1.1.-</ecNumber>
    </recommendedName>
</protein>
<keyword evidence="2" id="KW-0719">Serine esterase</keyword>
<dbReference type="Proteomes" id="UP000005239">
    <property type="component" value="Unassembled WGS sequence"/>
</dbReference>
<gene>
    <name evidence="5" type="primary">WBGene00102617</name>
</gene>
<dbReference type="InterPro" id="IPR002018">
    <property type="entry name" value="CarbesteraseB"/>
</dbReference>
<dbReference type="Gene3D" id="3.40.50.1820">
    <property type="entry name" value="alpha/beta hydrolase"/>
    <property type="match status" value="1"/>
</dbReference>
<dbReference type="PROSITE" id="PS00941">
    <property type="entry name" value="CARBOXYLESTERASE_B_2"/>
    <property type="match status" value="1"/>
</dbReference>
<name>A0A2A6C174_PRIPA</name>
<dbReference type="GO" id="GO:0052689">
    <property type="term" value="F:carboxylic ester hydrolase activity"/>
    <property type="evidence" value="ECO:0007669"/>
    <property type="project" value="UniProtKB-KW"/>
</dbReference>
<dbReference type="EnsemblMetazoa" id="PPA13063.1">
    <property type="protein sequence ID" value="PPA13063.1"/>
    <property type="gene ID" value="WBGene00102617"/>
</dbReference>
<dbReference type="InterPro" id="IPR029058">
    <property type="entry name" value="AB_hydrolase_fold"/>
</dbReference>
<dbReference type="PROSITE" id="PS00122">
    <property type="entry name" value="CARBOXYLESTERASE_B_1"/>
    <property type="match status" value="1"/>
</dbReference>
<keyword evidence="3 4" id="KW-0378">Hydrolase</keyword>
<dbReference type="PANTHER" id="PTHR44590:SF3">
    <property type="entry name" value="CARBOXYLESTERASE TYPE B DOMAIN-CONTAINING PROTEIN"/>
    <property type="match status" value="1"/>
</dbReference>
<evidence type="ECO:0000256" key="3">
    <source>
        <dbReference type="ARBA" id="ARBA00022801"/>
    </source>
</evidence>
<dbReference type="SUPFAM" id="SSF53474">
    <property type="entry name" value="alpha/beta-Hydrolases"/>
    <property type="match status" value="1"/>
</dbReference>